<dbReference type="CDD" id="cd01083">
    <property type="entry name" value="GAG_Lyase"/>
    <property type="match status" value="1"/>
</dbReference>
<keyword evidence="3 9" id="KW-0456">Lyase</keyword>
<dbReference type="Gene3D" id="2.60.220.10">
    <property type="entry name" value="Polysaccharide lyase family 8-like, C-terminal"/>
    <property type="match status" value="1"/>
</dbReference>
<evidence type="ECO:0000259" key="8">
    <source>
        <dbReference type="Pfam" id="PF08124"/>
    </source>
</evidence>
<reference evidence="9" key="1">
    <citation type="submission" date="2022-02" db="EMBL/GenBank/DDBJ databases">
        <title>Vibrio sp. nov, a new bacterium isolated from seawater.</title>
        <authorList>
            <person name="Yuan Y."/>
        </authorList>
    </citation>
    <scope>NUCLEOTIDE SEQUENCE</scope>
    <source>
        <strain evidence="9">ZSDZ65</strain>
    </source>
</reference>
<dbReference type="AlphaFoldDB" id="A0A9X3HYN1"/>
<dbReference type="Gene3D" id="2.70.98.10">
    <property type="match status" value="1"/>
</dbReference>
<evidence type="ECO:0000256" key="2">
    <source>
        <dbReference type="ARBA" id="ARBA00022729"/>
    </source>
</evidence>
<dbReference type="GO" id="GO:0005576">
    <property type="term" value="C:extracellular region"/>
    <property type="evidence" value="ECO:0007669"/>
    <property type="project" value="InterPro"/>
</dbReference>
<feature type="domain" description="Polysaccharide lyase 8 N-terminal alpha-helical" evidence="8">
    <location>
        <begin position="64"/>
        <end position="396"/>
    </location>
</feature>
<feature type="active site" evidence="4">
    <location>
        <position position="357"/>
    </location>
</feature>
<evidence type="ECO:0000259" key="7">
    <source>
        <dbReference type="Pfam" id="PF02884"/>
    </source>
</evidence>
<dbReference type="InterPro" id="IPR008929">
    <property type="entry name" value="Chondroitin_lyas"/>
</dbReference>
<comment type="caution">
    <text evidence="9">The sequence shown here is derived from an EMBL/GenBank/DDBJ whole genome shotgun (WGS) entry which is preliminary data.</text>
</comment>
<dbReference type="InterPro" id="IPR004103">
    <property type="entry name" value="Lyase_8_C"/>
</dbReference>
<dbReference type="InterPro" id="IPR014718">
    <property type="entry name" value="GH-type_carb-bd"/>
</dbReference>
<organism evidence="9 10">
    <name type="scientific">Vibrio qingdaonensis</name>
    <dbReference type="NCBI Taxonomy" id="2829491"/>
    <lineage>
        <taxon>Bacteria</taxon>
        <taxon>Pseudomonadati</taxon>
        <taxon>Pseudomonadota</taxon>
        <taxon>Gammaproteobacteria</taxon>
        <taxon>Vibrionales</taxon>
        <taxon>Vibrionaceae</taxon>
        <taxon>Vibrio</taxon>
    </lineage>
</organism>
<comment type="similarity">
    <text evidence="1">Belongs to the polysaccharide lyase 8 family.</text>
</comment>
<dbReference type="Proteomes" id="UP001155587">
    <property type="component" value="Unassembled WGS sequence"/>
</dbReference>
<dbReference type="SUPFAM" id="SSF49863">
    <property type="entry name" value="Hyaluronate lyase-like, C-terminal domain"/>
    <property type="match status" value="1"/>
</dbReference>
<dbReference type="PANTHER" id="PTHR38481">
    <property type="entry name" value="HYALURONATE LYASE"/>
    <property type="match status" value="1"/>
</dbReference>
<dbReference type="RefSeq" id="WP_265676563.1">
    <property type="nucleotide sequence ID" value="NZ_JAKRRY010000029.1"/>
</dbReference>
<proteinExistence type="inferred from homology"/>
<dbReference type="InterPro" id="IPR011013">
    <property type="entry name" value="Gal_mutarotase_sf_dom"/>
</dbReference>
<evidence type="ECO:0000256" key="5">
    <source>
        <dbReference type="SAM" id="SignalP"/>
    </source>
</evidence>
<feature type="chain" id="PRO_5040783598" evidence="5">
    <location>
        <begin position="27"/>
        <end position="805"/>
    </location>
</feature>
<accession>A0A9X3HYN1</accession>
<protein>
    <submittedName>
        <fullName evidence="9">Polysaccharide lyase 8 family protein</fullName>
    </submittedName>
</protein>
<dbReference type="PANTHER" id="PTHR38481:SF1">
    <property type="entry name" value="HYALURONATE LYASE"/>
    <property type="match status" value="1"/>
</dbReference>
<dbReference type="InterPro" id="IPR012970">
    <property type="entry name" value="Lyase_8_alpha_N"/>
</dbReference>
<evidence type="ECO:0000259" key="6">
    <source>
        <dbReference type="Pfam" id="PF02278"/>
    </source>
</evidence>
<dbReference type="Pfam" id="PF08124">
    <property type="entry name" value="Lyase_8_N"/>
    <property type="match status" value="1"/>
</dbReference>
<evidence type="ECO:0000256" key="3">
    <source>
        <dbReference type="ARBA" id="ARBA00023239"/>
    </source>
</evidence>
<evidence type="ECO:0000313" key="10">
    <source>
        <dbReference type="Proteomes" id="UP001155587"/>
    </source>
</evidence>
<feature type="active site" evidence="4">
    <location>
        <position position="303"/>
    </location>
</feature>
<evidence type="ECO:0000256" key="1">
    <source>
        <dbReference type="ARBA" id="ARBA00006699"/>
    </source>
</evidence>
<dbReference type="GO" id="GO:0030246">
    <property type="term" value="F:carbohydrate binding"/>
    <property type="evidence" value="ECO:0007669"/>
    <property type="project" value="InterPro"/>
</dbReference>
<dbReference type="GO" id="GO:0016837">
    <property type="term" value="F:carbon-oxygen lyase activity, acting on polysaccharides"/>
    <property type="evidence" value="ECO:0007669"/>
    <property type="project" value="UniProtKB-ARBA"/>
</dbReference>
<keyword evidence="2 5" id="KW-0732">Signal</keyword>
<keyword evidence="10" id="KW-1185">Reference proteome</keyword>
<dbReference type="InterPro" id="IPR011071">
    <property type="entry name" value="Lyase_8-like_C"/>
</dbReference>
<feature type="signal peptide" evidence="5">
    <location>
        <begin position="1"/>
        <end position="26"/>
    </location>
</feature>
<dbReference type="SUPFAM" id="SSF48230">
    <property type="entry name" value="Chondroitin AC/alginate lyase"/>
    <property type="match status" value="1"/>
</dbReference>
<feature type="active site" evidence="4">
    <location>
        <position position="294"/>
    </location>
</feature>
<gene>
    <name evidence="9" type="ORF">MD535_18625</name>
</gene>
<name>A0A9X3HYN1_9VIBR</name>
<evidence type="ECO:0000313" key="9">
    <source>
        <dbReference type="EMBL" id="MCW8348007.1"/>
    </source>
</evidence>
<sequence length="805" mass="89356">MKKFKLSMLSISVAIGFFSISQPALAESTTPNHAAASQPITSEQASLNNVASKQELLSQLRHRWATYFLGDPSEATTKQQQTEIVAINKHAQQLLNTIRIEKTGLWDDLPLDIKSHDGRQTLGVPLFATYQRLFKLARAYKLPGGELEGNSALLETLVESLAFLNEEFYHVGMPEYGNWWQWELGISRVVNNTLVILYDDIPYEIVSNYVDATRYFVPRPTHLSEGYGAPYSSAPMIWKSTGGNRTDNAQVVLVRGLLDNNEQEIKAAVFALSSVIPYVKSGDGFYQDGSYIQHKDLPYSGTYGQVMLQGLGMQLSLVANTPWQATDPNLQKIYPLILKAYAPLLVNGRMMDFVNGRATSRAGEQNDVVGQAILSAMLLYVDGAPEQYRDDFIDVIASQLHSTNGLQTSRNFNNYQLAQSMLATRDIKATPTASHIQFSDMDRVVHHRDNWTFGVAMHSNRVGNYESINGENLKGWHTADGMTYLYTPNDRYHQGFWPLVDPYKLPGTTTLLIERELGDGQLSAQRNGRNGVMNWTGGAALNQYGVAGMKFVNHTRDLSAHKSWFMFDNEIIALGSDIENSSDAPAITTIDNRLVADGASLQVNGETVTDNFKGIANHFTIKEQSNDASTIQYSLLTDTPIEIVKQCREGNWSDIGTSKGTVSGCFYEATMSHDQDRNQYAYMITPSMATPSQDISILANNQSVHAVEHKSLNLFAANFWSKGKAGAITSKSAMSIMTQESDGLVQVSVSNPTRSWFNRSFTIDGQFELLTNDDPRVKVTNGNEVSVDLDDLSGSSYTFTLKRIK</sequence>
<dbReference type="EMBL" id="JAKRRY010000029">
    <property type="protein sequence ID" value="MCW8348007.1"/>
    <property type="molecule type" value="Genomic_DNA"/>
</dbReference>
<feature type="domain" description="Polysaccharide lyase family 8 central" evidence="6">
    <location>
        <begin position="436"/>
        <end position="688"/>
    </location>
</feature>
<dbReference type="SUPFAM" id="SSF74650">
    <property type="entry name" value="Galactose mutarotase-like"/>
    <property type="match status" value="1"/>
</dbReference>
<dbReference type="GO" id="GO:0005975">
    <property type="term" value="P:carbohydrate metabolic process"/>
    <property type="evidence" value="ECO:0007669"/>
    <property type="project" value="InterPro"/>
</dbReference>
<dbReference type="InterPro" id="IPR038970">
    <property type="entry name" value="Lyase_8"/>
</dbReference>
<dbReference type="Gene3D" id="1.50.10.100">
    <property type="entry name" value="Chondroitin AC/alginate lyase"/>
    <property type="match status" value="1"/>
</dbReference>
<dbReference type="Pfam" id="PF02884">
    <property type="entry name" value="Lyase_8_C"/>
    <property type="match status" value="1"/>
</dbReference>
<dbReference type="Pfam" id="PF02278">
    <property type="entry name" value="Lyase_8"/>
    <property type="match status" value="1"/>
</dbReference>
<feature type="domain" description="Polysaccharide lyase family 8 C-terminal" evidence="7">
    <location>
        <begin position="696"/>
        <end position="754"/>
    </location>
</feature>
<evidence type="ECO:0000256" key="4">
    <source>
        <dbReference type="PIRSR" id="PIRSR638970-1"/>
    </source>
</evidence>
<dbReference type="InterPro" id="IPR003159">
    <property type="entry name" value="Lyase_8_central_dom"/>
</dbReference>